<evidence type="ECO:0000313" key="2">
    <source>
        <dbReference type="EMBL" id="QJA66721.1"/>
    </source>
</evidence>
<evidence type="ECO:0008006" key="4">
    <source>
        <dbReference type="Google" id="ProtNLM"/>
    </source>
</evidence>
<dbReference type="EMBL" id="MT142531">
    <property type="protein sequence ID" value="QJA84560.1"/>
    <property type="molecule type" value="Genomic_DNA"/>
</dbReference>
<name>A0A6H1ZQY8_9ZZZZ</name>
<dbReference type="EMBL" id="MT144161">
    <property type="protein sequence ID" value="QJA49899.1"/>
    <property type="molecule type" value="Genomic_DNA"/>
</dbReference>
<proteinExistence type="predicted"/>
<evidence type="ECO:0000313" key="3">
    <source>
        <dbReference type="EMBL" id="QJA84560.1"/>
    </source>
</evidence>
<gene>
    <name evidence="3" type="ORF">MM415A00183_0027</name>
    <name evidence="2" type="ORF">MM415B00339_0030</name>
    <name evidence="1" type="ORF">TM448A01522_0014</name>
</gene>
<dbReference type="AlphaFoldDB" id="A0A6H1ZQY8"/>
<evidence type="ECO:0000313" key="1">
    <source>
        <dbReference type="EMBL" id="QJA49899.1"/>
    </source>
</evidence>
<sequence length="160" mass="18740">MKPVELRKTYLEHISRMDIPDDFPEIREELEELIVFDNGVFSSFSLSNDDKEILCEIGIPQEYQTGIVFEPDRAQIIEDKIRIGTSTNGGDDVFLKRDGSIILLNHDYFMEEVFIASNISCLFHFIIAFMENESPDLYVIDQGLRPNENNYWYTDRKYQP</sequence>
<organism evidence="1">
    <name type="scientific">viral metagenome</name>
    <dbReference type="NCBI Taxonomy" id="1070528"/>
    <lineage>
        <taxon>unclassified sequences</taxon>
        <taxon>metagenomes</taxon>
        <taxon>organismal metagenomes</taxon>
    </lineage>
</organism>
<dbReference type="EMBL" id="MT141559">
    <property type="protein sequence ID" value="QJA66721.1"/>
    <property type="molecule type" value="Genomic_DNA"/>
</dbReference>
<accession>A0A6H1ZQY8</accession>
<reference evidence="1" key="1">
    <citation type="submission" date="2020-03" db="EMBL/GenBank/DDBJ databases">
        <title>The deep terrestrial virosphere.</title>
        <authorList>
            <person name="Holmfeldt K."/>
            <person name="Nilsson E."/>
            <person name="Simone D."/>
            <person name="Lopez-Fernandez M."/>
            <person name="Wu X."/>
            <person name="de Brujin I."/>
            <person name="Lundin D."/>
            <person name="Andersson A."/>
            <person name="Bertilsson S."/>
            <person name="Dopson M."/>
        </authorList>
    </citation>
    <scope>NUCLEOTIDE SEQUENCE</scope>
    <source>
        <strain evidence="3">MM415A00183</strain>
        <strain evidence="2">MM415B00339</strain>
        <strain evidence="1">TM448A01522</strain>
    </source>
</reference>
<protein>
    <recommendedName>
        <fullName evidence="4">Knr4/Smi1-like domain-containing protein</fullName>
    </recommendedName>
</protein>